<evidence type="ECO:0000256" key="15">
    <source>
        <dbReference type="ARBA" id="ARBA00023323"/>
    </source>
</evidence>
<keyword evidence="14 16" id="KW-0899">Viral immunoevasion</keyword>
<keyword evidence="5 16" id="KW-1090">Inhibition of host innate immune response by virus</keyword>
<organism evidence="18 19">
    <name type="scientific">Canis familiaris papillomavirus 14</name>
    <dbReference type="NCBI Taxonomy" id="1236767"/>
    <lineage>
        <taxon>Viruses</taxon>
        <taxon>Monodnaviria</taxon>
        <taxon>Shotokuvirae</taxon>
        <taxon>Cossaviricota</taxon>
        <taxon>Papovaviricetes</taxon>
        <taxon>Zurhausenvirales</taxon>
        <taxon>Papillomaviridae</taxon>
        <taxon>Firstpapillomavirinae</taxon>
        <taxon>Chipapillomavirus</taxon>
        <taxon>Chipapillomavirus 3</taxon>
    </lineage>
</organism>
<keyword evidence="8 16" id="KW-0862">Zinc</keyword>
<evidence type="ECO:0000256" key="3">
    <source>
        <dbReference type="ARBA" id="ARBA00022562"/>
    </source>
</evidence>
<dbReference type="GO" id="GO:0042025">
    <property type="term" value="C:host cell nucleus"/>
    <property type="evidence" value="ECO:0007669"/>
    <property type="project" value="UniProtKB-SubCell"/>
</dbReference>
<dbReference type="SUPFAM" id="SSF161229">
    <property type="entry name" value="E6 C-terminal domain-like"/>
    <property type="match status" value="2"/>
</dbReference>
<keyword evidence="11 16" id="KW-0010">Activator</keyword>
<evidence type="ECO:0000256" key="2">
    <source>
        <dbReference type="ARBA" id="ARBA00022518"/>
    </source>
</evidence>
<keyword evidence="4 16" id="KW-0945">Host-virus interaction</keyword>
<keyword evidence="7 16" id="KW-0863">Zinc-finger</keyword>
<dbReference type="GO" id="GO:0008270">
    <property type="term" value="F:zinc ion binding"/>
    <property type="evidence" value="ECO:0007669"/>
    <property type="project" value="UniProtKB-KW"/>
</dbReference>
<dbReference type="GO" id="GO:0006351">
    <property type="term" value="P:DNA-templated transcription"/>
    <property type="evidence" value="ECO:0007669"/>
    <property type="project" value="UniProtKB-UniRule"/>
</dbReference>
<sequence>MEHLQGAASLAEHIRVPLEDLLLPCVYCKRFLNYNELTAFDFKVLQLTWKGGFPHGICNPCARDVSKKEREAFTEEVLTSEDFVARVGGLTEIFVRCHGCLKLLSLTEKILAISRGEQFFNVRGRWRARCRGCINT</sequence>
<dbReference type="Pfam" id="PF00518">
    <property type="entry name" value="E6"/>
    <property type="match status" value="1"/>
</dbReference>
<name>K7QHS6_9PAPI</name>
<keyword evidence="12 16" id="KW-0804">Transcription</keyword>
<dbReference type="GO" id="GO:0003677">
    <property type="term" value="F:DNA binding"/>
    <property type="evidence" value="ECO:0007669"/>
    <property type="project" value="UniProtKB-UniRule"/>
</dbReference>
<evidence type="ECO:0000256" key="7">
    <source>
        <dbReference type="ARBA" id="ARBA00022771"/>
    </source>
</evidence>
<evidence type="ECO:0000256" key="16">
    <source>
        <dbReference type="HAMAP-Rule" id="MF_04006"/>
    </source>
</evidence>
<dbReference type="GO" id="GO:0006355">
    <property type="term" value="P:regulation of DNA-templated transcription"/>
    <property type="evidence" value="ECO:0007669"/>
    <property type="project" value="UniProtKB-UniRule"/>
</dbReference>
<evidence type="ECO:0000256" key="10">
    <source>
        <dbReference type="ARBA" id="ARBA00023125"/>
    </source>
</evidence>
<proteinExistence type="inferred from homology"/>
<keyword evidence="9 16" id="KW-0805">Transcription regulation</keyword>
<evidence type="ECO:0000256" key="14">
    <source>
        <dbReference type="ARBA" id="ARBA00023280"/>
    </source>
</evidence>
<dbReference type="OrthoDB" id="27353at10239"/>
<comment type="caution">
    <text evidence="16">Lacks conserved residue(s) required for the propagation of feature annotation.</text>
</comment>
<dbReference type="EMBL" id="JQ701802">
    <property type="protein sequence ID" value="AFU07675.1"/>
    <property type="molecule type" value="Genomic_DNA"/>
</dbReference>
<gene>
    <name evidence="16" type="primary">E6</name>
</gene>
<accession>K7QHS6</accession>
<evidence type="ECO:0000256" key="9">
    <source>
        <dbReference type="ARBA" id="ARBA00023015"/>
    </source>
</evidence>
<keyword evidence="15 16" id="KW-1119">Modulation of host cell apoptosis by virus</keyword>
<dbReference type="GO" id="GO:0030430">
    <property type="term" value="C:host cell cytoplasm"/>
    <property type="evidence" value="ECO:0007669"/>
    <property type="project" value="UniProtKB-SubCell"/>
</dbReference>
<feature type="zinc finger region" evidence="16">
    <location>
        <begin position="25"/>
        <end position="61"/>
    </location>
</feature>
<keyword evidence="13 16" id="KW-1035">Host cytoplasm</keyword>
<dbReference type="Gene3D" id="3.30.240.40">
    <property type="entry name" value="E6 early regulatory protein"/>
    <property type="match status" value="2"/>
</dbReference>
<keyword evidence="3 16" id="KW-1048">Host nucleus</keyword>
<keyword evidence="6 16" id="KW-0479">Metal-binding</keyword>
<dbReference type="GO" id="GO:0052170">
    <property type="term" value="P:symbiont-mediated suppression of host innate immune response"/>
    <property type="evidence" value="ECO:0007669"/>
    <property type="project" value="UniProtKB-KW"/>
</dbReference>
<evidence type="ECO:0000256" key="4">
    <source>
        <dbReference type="ARBA" id="ARBA00022581"/>
    </source>
</evidence>
<comment type="function">
    <text evidence="16">Plays a major role in the induction and maintenance of cellular transformation. E6 associates with host UBE3A/E6-AP ubiquitin-protein ligase and modulates its activity. Protects host keratinocytes from apoptosis by mediating the degradation of host BAK1. May also inhibit host immune response.</text>
</comment>
<evidence type="ECO:0000256" key="12">
    <source>
        <dbReference type="ARBA" id="ARBA00023163"/>
    </source>
</evidence>
<comment type="subcellular location">
    <subcellularLocation>
        <location evidence="16 17">Host cytoplasm</location>
    </subcellularLocation>
    <subcellularLocation>
        <location evidence="16 17">Host nucleus</location>
    </subcellularLocation>
</comment>
<evidence type="ECO:0000256" key="1">
    <source>
        <dbReference type="ARBA" id="ARBA00006346"/>
    </source>
</evidence>
<keyword evidence="10 16" id="KW-0238">DNA-binding</keyword>
<evidence type="ECO:0000256" key="8">
    <source>
        <dbReference type="ARBA" id="ARBA00022833"/>
    </source>
</evidence>
<comment type="similarity">
    <text evidence="1 16 17">Belongs to the papillomaviridae E6 protein family.</text>
</comment>
<evidence type="ECO:0000313" key="19">
    <source>
        <dbReference type="Proteomes" id="UP000141115"/>
    </source>
</evidence>
<dbReference type="InterPro" id="IPR038575">
    <property type="entry name" value="E6_sf"/>
</dbReference>
<protein>
    <recommendedName>
        <fullName evidence="16 17">Protein E6</fullName>
    </recommendedName>
</protein>
<evidence type="ECO:0000256" key="5">
    <source>
        <dbReference type="ARBA" id="ARBA00022632"/>
    </source>
</evidence>
<dbReference type="KEGG" id="vg:14258160"/>
<feature type="zinc finger region" evidence="16">
    <location>
        <begin position="97"/>
        <end position="133"/>
    </location>
</feature>
<dbReference type="HAMAP" id="MF_04006">
    <property type="entry name" value="HPV_E6"/>
    <property type="match status" value="1"/>
</dbReference>
<dbReference type="GO" id="GO:0039502">
    <property type="term" value="P:symbiont-mediated suppression of host type I interferon-mediated signaling pathway"/>
    <property type="evidence" value="ECO:0007669"/>
    <property type="project" value="UniProtKB-UniRule"/>
</dbReference>
<evidence type="ECO:0000256" key="13">
    <source>
        <dbReference type="ARBA" id="ARBA00023200"/>
    </source>
</evidence>
<evidence type="ECO:0000256" key="17">
    <source>
        <dbReference type="RuleBase" id="RU363123"/>
    </source>
</evidence>
<comment type="subunit">
    <text evidence="16">Forms homodimers. Interacts with ubiquitin-protein ligase UBE3A/E6-AP; this interaction stimulates UBE3A ubiquitin activity. Interacts with host BAK1.</text>
</comment>
<dbReference type="Proteomes" id="UP000141115">
    <property type="component" value="Segment"/>
</dbReference>
<dbReference type="RefSeq" id="YP_007195264.1">
    <property type="nucleotide sequence ID" value="NC_019852.1"/>
</dbReference>
<dbReference type="InterPro" id="IPR001334">
    <property type="entry name" value="E6"/>
</dbReference>
<evidence type="ECO:0000256" key="11">
    <source>
        <dbReference type="ARBA" id="ARBA00023159"/>
    </source>
</evidence>
<dbReference type="GO" id="GO:0052150">
    <property type="term" value="P:symbiont-mediated perturbation of host apoptosis"/>
    <property type="evidence" value="ECO:0007669"/>
    <property type="project" value="UniProtKB-KW"/>
</dbReference>
<keyword evidence="2 16" id="KW-0244">Early protein</keyword>
<dbReference type="GO" id="GO:0039648">
    <property type="term" value="P:symbiont-mediated perturbation of host ubiquitin-like protein modification"/>
    <property type="evidence" value="ECO:0007669"/>
    <property type="project" value="UniProtKB-UniRule"/>
</dbReference>
<evidence type="ECO:0000313" key="18">
    <source>
        <dbReference type="EMBL" id="AFU07675.1"/>
    </source>
</evidence>
<reference evidence="18 19" key="1">
    <citation type="journal article" date="2013" name="Vet. Microbiol.">
        <title>Complete canine papillomavirus life cycle in pigmented lesions.</title>
        <authorList>
            <person name="Lange C.E."/>
            <person name="Tobler K."/>
            <person name="Schraner E.M."/>
            <person name="Vetsch E."/>
            <person name="Fischer N.M."/>
            <person name="Ackermann M."/>
            <person name="Favrot C."/>
        </authorList>
    </citation>
    <scope>NUCLEOTIDE SEQUENCE [LARGE SCALE GENOMIC DNA]</scope>
</reference>
<evidence type="ECO:0000256" key="6">
    <source>
        <dbReference type="ARBA" id="ARBA00022723"/>
    </source>
</evidence>